<dbReference type="GO" id="GO:0016887">
    <property type="term" value="F:ATP hydrolysis activity"/>
    <property type="evidence" value="ECO:0007669"/>
    <property type="project" value="InterPro"/>
</dbReference>
<keyword evidence="8" id="KW-0862">Zinc</keyword>
<name>A0A432GF77_9DELT</name>
<dbReference type="Pfam" id="PF00004">
    <property type="entry name" value="AAA"/>
    <property type="match status" value="1"/>
</dbReference>
<organism evidence="16 17">
    <name type="scientific">SAR324 cluster bacterium</name>
    <dbReference type="NCBI Taxonomy" id="2024889"/>
    <lineage>
        <taxon>Bacteria</taxon>
        <taxon>Deltaproteobacteria</taxon>
        <taxon>SAR324 cluster</taxon>
    </lineage>
</organism>
<dbReference type="GO" id="GO:0004176">
    <property type="term" value="F:ATP-dependent peptidase activity"/>
    <property type="evidence" value="ECO:0007669"/>
    <property type="project" value="InterPro"/>
</dbReference>
<dbReference type="SMART" id="SM00382">
    <property type="entry name" value="AAA"/>
    <property type="match status" value="1"/>
</dbReference>
<protein>
    <submittedName>
        <fullName evidence="16">Cell division protein FtsH</fullName>
    </submittedName>
</protein>
<dbReference type="GO" id="GO:0004222">
    <property type="term" value="F:metalloendopeptidase activity"/>
    <property type="evidence" value="ECO:0007669"/>
    <property type="project" value="InterPro"/>
</dbReference>
<evidence type="ECO:0000313" key="16">
    <source>
        <dbReference type="EMBL" id="RTZ82442.1"/>
    </source>
</evidence>
<keyword evidence="10 14" id="KW-1133">Transmembrane helix</keyword>
<evidence type="ECO:0000259" key="15">
    <source>
        <dbReference type="SMART" id="SM00382"/>
    </source>
</evidence>
<feature type="non-terminal residue" evidence="16">
    <location>
        <position position="327"/>
    </location>
</feature>
<evidence type="ECO:0000256" key="3">
    <source>
        <dbReference type="ARBA" id="ARBA00022670"/>
    </source>
</evidence>
<evidence type="ECO:0000256" key="10">
    <source>
        <dbReference type="ARBA" id="ARBA00022989"/>
    </source>
</evidence>
<evidence type="ECO:0000256" key="1">
    <source>
        <dbReference type="ARBA" id="ARBA00001947"/>
    </source>
</evidence>
<evidence type="ECO:0000256" key="7">
    <source>
        <dbReference type="ARBA" id="ARBA00022801"/>
    </source>
</evidence>
<dbReference type="PANTHER" id="PTHR23076">
    <property type="entry name" value="METALLOPROTEASE M41 FTSH"/>
    <property type="match status" value="1"/>
</dbReference>
<reference evidence="16 17" key="1">
    <citation type="submission" date="2018-06" db="EMBL/GenBank/DDBJ databases">
        <title>Combined omics and stable isotope probing to characterize newly discovered Mariana Back-Arc vent microbial communities.</title>
        <authorList>
            <person name="Trembath-Reichert E."/>
            <person name="Huber J.A."/>
        </authorList>
    </citation>
    <scope>NUCLEOTIDE SEQUENCE [LARGE SCALE GENOMIC DNA]</scope>
    <source>
        <strain evidence="16">MAG 58</strain>
    </source>
</reference>
<comment type="similarity">
    <text evidence="2">In the C-terminal section; belongs to the peptidase M41 family.</text>
</comment>
<dbReference type="GO" id="GO:0005886">
    <property type="term" value="C:plasma membrane"/>
    <property type="evidence" value="ECO:0007669"/>
    <property type="project" value="TreeGrafter"/>
</dbReference>
<evidence type="ECO:0000256" key="8">
    <source>
        <dbReference type="ARBA" id="ARBA00022833"/>
    </source>
</evidence>
<dbReference type="AlphaFoldDB" id="A0A432GF77"/>
<dbReference type="Gene3D" id="3.40.50.300">
    <property type="entry name" value="P-loop containing nucleotide triphosphate hydrolases"/>
    <property type="match status" value="1"/>
</dbReference>
<dbReference type="GO" id="GO:0008270">
    <property type="term" value="F:zinc ion binding"/>
    <property type="evidence" value="ECO:0007669"/>
    <property type="project" value="InterPro"/>
</dbReference>
<dbReference type="CDD" id="cd19501">
    <property type="entry name" value="RecA-like_FtsH"/>
    <property type="match status" value="1"/>
</dbReference>
<dbReference type="PROSITE" id="PS00674">
    <property type="entry name" value="AAA"/>
    <property type="match status" value="1"/>
</dbReference>
<evidence type="ECO:0000256" key="11">
    <source>
        <dbReference type="ARBA" id="ARBA00023049"/>
    </source>
</evidence>
<dbReference type="InterPro" id="IPR003593">
    <property type="entry name" value="AAA+_ATPase"/>
</dbReference>
<dbReference type="GO" id="GO:0005524">
    <property type="term" value="F:ATP binding"/>
    <property type="evidence" value="ECO:0007669"/>
    <property type="project" value="UniProtKB-KW"/>
</dbReference>
<dbReference type="InterPro" id="IPR003960">
    <property type="entry name" value="ATPase_AAA_CS"/>
</dbReference>
<dbReference type="GO" id="GO:0006508">
    <property type="term" value="P:proteolysis"/>
    <property type="evidence" value="ECO:0007669"/>
    <property type="project" value="UniProtKB-KW"/>
</dbReference>
<dbReference type="InterPro" id="IPR003959">
    <property type="entry name" value="ATPase_AAA_core"/>
</dbReference>
<evidence type="ECO:0000256" key="13">
    <source>
        <dbReference type="RuleBase" id="RU003651"/>
    </source>
</evidence>
<evidence type="ECO:0000313" key="17">
    <source>
        <dbReference type="Proteomes" id="UP000287917"/>
    </source>
</evidence>
<keyword evidence="6 13" id="KW-0547">Nucleotide-binding</keyword>
<keyword evidence="16" id="KW-0131">Cell cycle</keyword>
<dbReference type="Pfam" id="PF06480">
    <property type="entry name" value="FtsH_ext"/>
    <property type="match status" value="1"/>
</dbReference>
<proteinExistence type="inferred from homology"/>
<evidence type="ECO:0000256" key="2">
    <source>
        <dbReference type="ARBA" id="ARBA00010044"/>
    </source>
</evidence>
<dbReference type="GO" id="GO:0051301">
    <property type="term" value="P:cell division"/>
    <property type="evidence" value="ECO:0007669"/>
    <property type="project" value="UniProtKB-KW"/>
</dbReference>
<keyword evidence="4 14" id="KW-0812">Transmembrane</keyword>
<evidence type="ECO:0000256" key="9">
    <source>
        <dbReference type="ARBA" id="ARBA00022840"/>
    </source>
</evidence>
<dbReference type="SUPFAM" id="SSF52540">
    <property type="entry name" value="P-loop containing nucleoside triphosphate hydrolases"/>
    <property type="match status" value="1"/>
</dbReference>
<accession>A0A432GF77</accession>
<sequence>MKRENILIILSFVVLAFFLVRMFNSGDITSGPQRSQELIYSDFKALVAAGDVVNAQIVGDSLIEGFTQGGLGYRTYIPAEDPSVIDFLRLYQIPINYVPEKSLPWYLSILINWGPFILIFGIWMVLMRRMQGGGAGGGLFSIGRSRAKKMEPDEMKVTFDDVAGIEEAKDDLRETVEFLKDPAKFRKLGGRIPKGMLMSGLPGTGKTLLAKAVAGEAEVPFFSMSGSDFVEMFVGVGASRVRDMFEQGRQNSPCIIFIDEIDAVGGSRGAGMGGGNDEREQTLNQLLVEMDGFDGMEGIIVIAATNRPDVLDPALLRPGRFDRQVTI</sequence>
<comment type="similarity">
    <text evidence="13">Belongs to the AAA ATPase family.</text>
</comment>
<comment type="caution">
    <text evidence="16">The sequence shown here is derived from an EMBL/GenBank/DDBJ whole genome shotgun (WGS) entry which is preliminary data.</text>
</comment>
<evidence type="ECO:0000256" key="4">
    <source>
        <dbReference type="ARBA" id="ARBA00022692"/>
    </source>
</evidence>
<keyword evidence="5" id="KW-0479">Metal-binding</keyword>
<evidence type="ECO:0000256" key="6">
    <source>
        <dbReference type="ARBA" id="ARBA00022741"/>
    </source>
</evidence>
<dbReference type="FunFam" id="3.40.50.300:FF:000001">
    <property type="entry name" value="ATP-dependent zinc metalloprotease FtsH"/>
    <property type="match status" value="1"/>
</dbReference>
<evidence type="ECO:0000256" key="5">
    <source>
        <dbReference type="ARBA" id="ARBA00022723"/>
    </source>
</evidence>
<keyword evidence="16" id="KW-0132">Cell division</keyword>
<keyword evidence="7" id="KW-0378">Hydrolase</keyword>
<dbReference type="InterPro" id="IPR011546">
    <property type="entry name" value="Pept_M41_FtsH_extracell"/>
</dbReference>
<dbReference type="EMBL" id="QNZK01000340">
    <property type="protein sequence ID" value="RTZ82442.1"/>
    <property type="molecule type" value="Genomic_DNA"/>
</dbReference>
<dbReference type="Gene3D" id="3.30.720.210">
    <property type="match status" value="1"/>
</dbReference>
<keyword evidence="11" id="KW-0482">Metalloprotease</keyword>
<comment type="cofactor">
    <cofactor evidence="1">
        <name>Zn(2+)</name>
        <dbReference type="ChEBI" id="CHEBI:29105"/>
    </cofactor>
</comment>
<gene>
    <name evidence="16" type="ORF">DSY96_09825</name>
</gene>
<keyword evidence="9 13" id="KW-0067">ATP-binding</keyword>
<dbReference type="GO" id="GO:0030163">
    <property type="term" value="P:protein catabolic process"/>
    <property type="evidence" value="ECO:0007669"/>
    <property type="project" value="TreeGrafter"/>
</dbReference>
<feature type="transmembrane region" description="Helical" evidence="14">
    <location>
        <begin position="105"/>
        <end position="126"/>
    </location>
</feature>
<keyword evidence="3" id="KW-0645">Protease</keyword>
<dbReference type="InterPro" id="IPR027417">
    <property type="entry name" value="P-loop_NTPase"/>
</dbReference>
<evidence type="ECO:0000256" key="14">
    <source>
        <dbReference type="SAM" id="Phobius"/>
    </source>
</evidence>
<feature type="domain" description="AAA+ ATPase" evidence="15">
    <location>
        <begin position="192"/>
        <end position="326"/>
    </location>
</feature>
<evidence type="ECO:0000256" key="12">
    <source>
        <dbReference type="ARBA" id="ARBA00023136"/>
    </source>
</evidence>
<dbReference type="Proteomes" id="UP000287917">
    <property type="component" value="Unassembled WGS sequence"/>
</dbReference>
<keyword evidence="12 14" id="KW-0472">Membrane</keyword>
<dbReference type="PANTHER" id="PTHR23076:SF97">
    <property type="entry name" value="ATP-DEPENDENT ZINC METALLOPROTEASE YME1L1"/>
    <property type="match status" value="1"/>
</dbReference>